<reference evidence="1" key="2">
    <citation type="submission" date="2025-08" db="UniProtKB">
        <authorList>
            <consortium name="Ensembl"/>
        </authorList>
    </citation>
    <scope>IDENTIFICATION</scope>
    <source>
        <strain evidence="1">Guanapo</strain>
    </source>
</reference>
<sequence length="87" mass="10406">FRCPNMRQIISEKIIDLLPELSYINEAKEQEEKVECLKAEGGDEFLIKKQILFVLGLLTRWQWIIEDEKFVRQDGLEVYVLMESIRF</sequence>
<dbReference type="Bgee" id="ENSPREG00000004988">
    <property type="expression patterns" value="Expressed in caudal fin and 1 other cell type or tissue"/>
</dbReference>
<organism evidence="1 2">
    <name type="scientific">Poecilia reticulata</name>
    <name type="common">Guppy</name>
    <name type="synonym">Acanthophacelus reticulatus</name>
    <dbReference type="NCBI Taxonomy" id="8081"/>
    <lineage>
        <taxon>Eukaryota</taxon>
        <taxon>Metazoa</taxon>
        <taxon>Chordata</taxon>
        <taxon>Craniata</taxon>
        <taxon>Vertebrata</taxon>
        <taxon>Euteleostomi</taxon>
        <taxon>Actinopterygii</taxon>
        <taxon>Neopterygii</taxon>
        <taxon>Teleostei</taxon>
        <taxon>Neoteleostei</taxon>
        <taxon>Acanthomorphata</taxon>
        <taxon>Ovalentaria</taxon>
        <taxon>Atherinomorphae</taxon>
        <taxon>Cyprinodontiformes</taxon>
        <taxon>Poeciliidae</taxon>
        <taxon>Poeciliinae</taxon>
        <taxon>Poecilia</taxon>
    </lineage>
</organism>
<reference evidence="2" key="1">
    <citation type="submission" date="2013-11" db="EMBL/GenBank/DDBJ databases">
        <title>The genomic landscape of the Guanapo guppy.</title>
        <authorList>
            <person name="Kuenstner A."/>
            <person name="Dreyer C."/>
        </authorList>
    </citation>
    <scope>NUCLEOTIDE SEQUENCE</scope>
    <source>
        <strain evidence="2">Guanapo</strain>
    </source>
</reference>
<name>A0A3P9NCK4_POERE</name>
<dbReference type="Proteomes" id="UP000242638">
    <property type="component" value="Unassembled WGS sequence"/>
</dbReference>
<dbReference type="Gene3D" id="1.20.58.90">
    <property type="match status" value="1"/>
</dbReference>
<evidence type="ECO:0000313" key="2">
    <source>
        <dbReference type="Proteomes" id="UP000242638"/>
    </source>
</evidence>
<reference evidence="1" key="3">
    <citation type="submission" date="2025-09" db="UniProtKB">
        <authorList>
            <consortium name="Ensembl"/>
        </authorList>
    </citation>
    <scope>IDENTIFICATION</scope>
    <source>
        <strain evidence="1">Guanapo</strain>
    </source>
</reference>
<evidence type="ECO:0000313" key="1">
    <source>
        <dbReference type="Ensembl" id="ENSPREP00000007253.1"/>
    </source>
</evidence>
<proteinExistence type="predicted"/>
<accession>A0A3P9NCK4</accession>
<keyword evidence="2" id="KW-1185">Reference proteome</keyword>
<protein>
    <submittedName>
        <fullName evidence="1">Uncharacterized protein</fullName>
    </submittedName>
</protein>
<dbReference type="AlphaFoldDB" id="A0A3P9NCK4"/>
<dbReference type="Ensembl" id="ENSPRET00000007344.1">
    <property type="protein sequence ID" value="ENSPREP00000007253.1"/>
    <property type="gene ID" value="ENSPREG00000004988.1"/>
</dbReference>